<accession>A0ABD5NGZ1</accession>
<proteinExistence type="predicted"/>
<name>A0ABD5NGZ1_9EURY</name>
<dbReference type="Proteomes" id="UP001595660">
    <property type="component" value="Unassembled WGS sequence"/>
</dbReference>
<organism evidence="2 3">
    <name type="scientific">Halobacterium litoreum</name>
    <dbReference type="NCBI Taxonomy" id="2039234"/>
    <lineage>
        <taxon>Archaea</taxon>
        <taxon>Methanobacteriati</taxon>
        <taxon>Methanobacteriota</taxon>
        <taxon>Stenosarchaea group</taxon>
        <taxon>Halobacteria</taxon>
        <taxon>Halobacteriales</taxon>
        <taxon>Halobacteriaceae</taxon>
        <taxon>Halobacterium</taxon>
    </lineage>
</organism>
<comment type="caution">
    <text evidence="2">The sequence shown here is derived from an EMBL/GenBank/DDBJ whole genome shotgun (WGS) entry which is preliminary data.</text>
</comment>
<dbReference type="EMBL" id="JBHRWN010000002">
    <property type="protein sequence ID" value="MFC3478551.1"/>
    <property type="molecule type" value="Genomic_DNA"/>
</dbReference>
<gene>
    <name evidence="2" type="ORF">ACFOKC_12540</name>
</gene>
<evidence type="ECO:0000313" key="2">
    <source>
        <dbReference type="EMBL" id="MFC3478551.1"/>
    </source>
</evidence>
<evidence type="ECO:0008006" key="4">
    <source>
        <dbReference type="Google" id="ProtNLM"/>
    </source>
</evidence>
<evidence type="ECO:0000256" key="1">
    <source>
        <dbReference type="SAM" id="MobiDB-lite"/>
    </source>
</evidence>
<dbReference type="GeneID" id="69118439"/>
<feature type="compositionally biased region" description="Low complexity" evidence="1">
    <location>
        <begin position="31"/>
        <end position="54"/>
    </location>
</feature>
<reference evidence="2 3" key="1">
    <citation type="journal article" date="2019" name="Int. J. Syst. Evol. Microbiol.">
        <title>The Global Catalogue of Microorganisms (GCM) 10K type strain sequencing project: providing services to taxonomists for standard genome sequencing and annotation.</title>
        <authorList>
            <consortium name="The Broad Institute Genomics Platform"/>
            <consortium name="The Broad Institute Genome Sequencing Center for Infectious Disease"/>
            <person name="Wu L."/>
            <person name="Ma J."/>
        </authorList>
    </citation>
    <scope>NUCLEOTIDE SEQUENCE [LARGE SCALE GENOMIC DNA]</scope>
    <source>
        <strain evidence="2 3">CGMCC 1.12562</strain>
    </source>
</reference>
<feature type="region of interest" description="Disordered" evidence="1">
    <location>
        <begin position="21"/>
        <end position="56"/>
    </location>
</feature>
<protein>
    <recommendedName>
        <fullName evidence="4">CARDB protein</fullName>
    </recommendedName>
</protein>
<dbReference type="RefSeq" id="WP_232570175.1">
    <property type="nucleotide sequence ID" value="NZ_CP089466.1"/>
</dbReference>
<dbReference type="AlphaFoldDB" id="A0ABD5NGZ1"/>
<keyword evidence="3" id="KW-1185">Reference proteome</keyword>
<sequence>MDRRRFLASVSASVPLALAGCMGGQDDGDESSTTTDEPTDTTESTDTTTTDDGPLAFGDEVSLSGDRALSVENADSTAFVVSADGSGRTVHSGNTTRYTLVTFQVDAIDDYETFVGENVTLTVNDQTYDSPVFPLGGGFNQFTAAYPVPNDVTPYTASVDLDTGDTTATWEFSARDVETITQDVEYSVTDVAAPDAVASEGSFSVDVTVDNAGDAMTFVTKVLGTAGAPTRTSFDIAAGTEKTVTVDATAPAAGDASEFEMELDWGADAATRTIAFE</sequence>
<dbReference type="PROSITE" id="PS51257">
    <property type="entry name" value="PROKAR_LIPOPROTEIN"/>
    <property type="match status" value="1"/>
</dbReference>
<evidence type="ECO:0000313" key="3">
    <source>
        <dbReference type="Proteomes" id="UP001595660"/>
    </source>
</evidence>